<feature type="chain" id="PRO_5011556253" evidence="1">
    <location>
        <begin position="20"/>
        <end position="323"/>
    </location>
</feature>
<dbReference type="EMBL" id="FOZW01000021">
    <property type="protein sequence ID" value="SFT25288.1"/>
    <property type="molecule type" value="Genomic_DNA"/>
</dbReference>
<dbReference type="STRING" id="311180.SAMN04488050_12142"/>
<name>A0A1I6WH19_9RHOB</name>
<dbReference type="InterPro" id="IPR023214">
    <property type="entry name" value="HAD_sf"/>
</dbReference>
<dbReference type="AlphaFoldDB" id="A0A1I6WH19"/>
<evidence type="ECO:0000256" key="1">
    <source>
        <dbReference type="SAM" id="SignalP"/>
    </source>
</evidence>
<gene>
    <name evidence="2" type="ORF">SAMN04488050_12142</name>
</gene>
<proteinExistence type="predicted"/>
<keyword evidence="3" id="KW-1185">Reference proteome</keyword>
<dbReference type="OrthoDB" id="9799365at2"/>
<dbReference type="Gene3D" id="3.40.50.1000">
    <property type="entry name" value="HAD superfamily/HAD-like"/>
    <property type="match status" value="1"/>
</dbReference>
<dbReference type="RefSeq" id="WP_092430952.1">
    <property type="nucleotide sequence ID" value="NZ_FNCL01000024.1"/>
</dbReference>
<evidence type="ECO:0000313" key="3">
    <source>
        <dbReference type="Proteomes" id="UP000199392"/>
    </source>
</evidence>
<reference evidence="3" key="1">
    <citation type="submission" date="2016-10" db="EMBL/GenBank/DDBJ databases">
        <authorList>
            <person name="Varghese N."/>
            <person name="Submissions S."/>
        </authorList>
    </citation>
    <scope>NUCLEOTIDE SEQUENCE [LARGE SCALE GENOMIC DNA]</scope>
    <source>
        <strain evidence="3">DSM 26894</strain>
    </source>
</reference>
<dbReference type="Proteomes" id="UP000199392">
    <property type="component" value="Unassembled WGS sequence"/>
</dbReference>
<dbReference type="SUPFAM" id="SSF56784">
    <property type="entry name" value="HAD-like"/>
    <property type="match status" value="1"/>
</dbReference>
<keyword evidence="2" id="KW-0378">Hydrolase</keyword>
<keyword evidence="1" id="KW-0732">Signal</keyword>
<dbReference type="Pfam" id="PF12710">
    <property type="entry name" value="HAD"/>
    <property type="match status" value="1"/>
</dbReference>
<dbReference type="GO" id="GO:0016787">
    <property type="term" value="F:hydrolase activity"/>
    <property type="evidence" value="ECO:0007669"/>
    <property type="project" value="UniProtKB-KW"/>
</dbReference>
<protein>
    <submittedName>
        <fullName evidence="2">Haloacid dehalogenase-like hydrolase</fullName>
    </submittedName>
</protein>
<evidence type="ECO:0000313" key="2">
    <source>
        <dbReference type="EMBL" id="SFT25288.1"/>
    </source>
</evidence>
<feature type="signal peptide" evidence="1">
    <location>
        <begin position="1"/>
        <end position="19"/>
    </location>
</feature>
<accession>A0A1I6WH19</accession>
<dbReference type="InterPro" id="IPR036412">
    <property type="entry name" value="HAD-like_sf"/>
</dbReference>
<sequence length="323" mass="34942">MRLLTATTCLTLLAVAAYADPLPSWNDTEAKSAIIEFVETVTDPASEDFVPQADRIATFDNDGCLWAEQPVYFQLLYAIDVLKEKAGSDPSILTSDALKAGAEGDLEGILAGGMEGLLEVINVSHSGVTVEDFQSSAGAWLESAVHPSTEMPFGEMIYQPMLELLAYLRDEGFATYIVSGGGIDFIRAFAEDTYGIPPWQVVGTEGDTTYAADGDAPTLIKNGGITFLDDKEGKPVGIVRHIGQRPIFAAGNSDGDFQMLEYTTAGDGARFGMLVHHTDADREFAYDRDSHVGQLARGLDEGEDRGWLIVDMAQDWSKVWPGK</sequence>
<organism evidence="2 3">
    <name type="scientific">Alloyangia pacifica</name>
    <dbReference type="NCBI Taxonomy" id="311180"/>
    <lineage>
        <taxon>Bacteria</taxon>
        <taxon>Pseudomonadati</taxon>
        <taxon>Pseudomonadota</taxon>
        <taxon>Alphaproteobacteria</taxon>
        <taxon>Rhodobacterales</taxon>
        <taxon>Roseobacteraceae</taxon>
        <taxon>Alloyangia</taxon>
    </lineage>
</organism>